<evidence type="ECO:0000256" key="1">
    <source>
        <dbReference type="ARBA" id="ARBA00022723"/>
    </source>
</evidence>
<feature type="compositionally biased region" description="Low complexity" evidence="5">
    <location>
        <begin position="113"/>
        <end position="127"/>
    </location>
</feature>
<reference evidence="7 8" key="1">
    <citation type="journal article" date="2016" name="Proc. Natl. Acad. Sci. U.S.A.">
        <title>Comparative genomics of biotechnologically important yeasts.</title>
        <authorList>
            <person name="Riley R."/>
            <person name="Haridas S."/>
            <person name="Wolfe K.H."/>
            <person name="Lopes M.R."/>
            <person name="Hittinger C.T."/>
            <person name="Goeker M."/>
            <person name="Salamov A.A."/>
            <person name="Wisecaver J.H."/>
            <person name="Long T.M."/>
            <person name="Calvey C.H."/>
            <person name="Aerts A.L."/>
            <person name="Barry K.W."/>
            <person name="Choi C."/>
            <person name="Clum A."/>
            <person name="Coughlan A.Y."/>
            <person name="Deshpande S."/>
            <person name="Douglass A.P."/>
            <person name="Hanson S.J."/>
            <person name="Klenk H.-P."/>
            <person name="LaButti K.M."/>
            <person name="Lapidus A."/>
            <person name="Lindquist E.A."/>
            <person name="Lipzen A.M."/>
            <person name="Meier-Kolthoff J.P."/>
            <person name="Ohm R.A."/>
            <person name="Otillar R.P."/>
            <person name="Pangilinan J.L."/>
            <person name="Peng Y."/>
            <person name="Rokas A."/>
            <person name="Rosa C.A."/>
            <person name="Scheuner C."/>
            <person name="Sibirny A.A."/>
            <person name="Slot J.C."/>
            <person name="Stielow J.B."/>
            <person name="Sun H."/>
            <person name="Kurtzman C.P."/>
            <person name="Blackwell M."/>
            <person name="Grigoriev I.V."/>
            <person name="Jeffries T.W."/>
        </authorList>
    </citation>
    <scope>NUCLEOTIDE SEQUENCE [LARGE SCALE GENOMIC DNA]</scope>
    <source>
        <strain evidence="7 8">DSM 6958</strain>
    </source>
</reference>
<feature type="region of interest" description="Disordered" evidence="5">
    <location>
        <begin position="69"/>
        <end position="130"/>
    </location>
</feature>
<dbReference type="PANTHER" id="PTHR20922:SF13">
    <property type="entry name" value="DNL-TYPE ZINC FINGER PROTEIN"/>
    <property type="match status" value="1"/>
</dbReference>
<dbReference type="InterPro" id="IPR024158">
    <property type="entry name" value="Mt_import_TIM15"/>
</dbReference>
<evidence type="ECO:0000256" key="5">
    <source>
        <dbReference type="SAM" id="MobiDB-lite"/>
    </source>
</evidence>
<evidence type="ECO:0000313" key="8">
    <source>
        <dbReference type="Proteomes" id="UP000095009"/>
    </source>
</evidence>
<dbReference type="STRING" id="857566.A0A1E3PMU1"/>
<dbReference type="PROSITE" id="PS51501">
    <property type="entry name" value="ZF_DNL"/>
    <property type="match status" value="1"/>
</dbReference>
<dbReference type="OrthoDB" id="512667at2759"/>
<dbReference type="GO" id="GO:0005739">
    <property type="term" value="C:mitochondrion"/>
    <property type="evidence" value="ECO:0007669"/>
    <property type="project" value="TreeGrafter"/>
</dbReference>
<protein>
    <submittedName>
        <fullName evidence="7">Zf-DNL-domain-containing protein</fullName>
    </submittedName>
</protein>
<dbReference type="PANTHER" id="PTHR20922">
    <property type="entry name" value="DNL-TYPE ZINC FINGER PROTEIN"/>
    <property type="match status" value="1"/>
</dbReference>
<accession>A0A1E3PMU1</accession>
<dbReference type="AlphaFoldDB" id="A0A1E3PMU1"/>
<organism evidence="7 8">
    <name type="scientific">Nadsonia fulvescens var. elongata DSM 6958</name>
    <dbReference type="NCBI Taxonomy" id="857566"/>
    <lineage>
        <taxon>Eukaryota</taxon>
        <taxon>Fungi</taxon>
        <taxon>Dikarya</taxon>
        <taxon>Ascomycota</taxon>
        <taxon>Saccharomycotina</taxon>
        <taxon>Dipodascomycetes</taxon>
        <taxon>Dipodascales</taxon>
        <taxon>Dipodascales incertae sedis</taxon>
        <taxon>Nadsonia</taxon>
    </lineage>
</organism>
<proteinExistence type="predicted"/>
<dbReference type="GO" id="GO:0050821">
    <property type="term" value="P:protein stabilization"/>
    <property type="evidence" value="ECO:0007669"/>
    <property type="project" value="TreeGrafter"/>
</dbReference>
<keyword evidence="8" id="KW-1185">Reference proteome</keyword>
<name>A0A1E3PMU1_9ASCO</name>
<keyword evidence="1" id="KW-0479">Metal-binding</keyword>
<evidence type="ECO:0000259" key="6">
    <source>
        <dbReference type="PROSITE" id="PS51501"/>
    </source>
</evidence>
<feature type="compositionally biased region" description="Low complexity" evidence="5">
    <location>
        <begin position="85"/>
        <end position="95"/>
    </location>
</feature>
<keyword evidence="2 4" id="KW-0863">Zinc-finger</keyword>
<dbReference type="Proteomes" id="UP000095009">
    <property type="component" value="Unassembled WGS sequence"/>
</dbReference>
<dbReference type="InterPro" id="IPR007853">
    <property type="entry name" value="Znf_DNL-typ"/>
</dbReference>
<keyword evidence="3" id="KW-0862">Zinc</keyword>
<sequence length="232" mass="25691">MFRLRNLSTINRIVTRVSVSSRDALRTSTWSRNAVARQLSTRVTSSSLNKTQIILPTWTNSIRYYSSDNTKPPAVPENDGLLPASSSHGSSCCSGHGHDGHHHHDGTKSRNIDGSSVSATDSSSGAAKPGTLQIKPMYKISFTCKKCNERSSHKMSHQSYHKGTVLIQCPGCKNRHLIADHLKIFSDESITIEDILRSKGEVVVKRRAGEVDLTQDGEDLVWEPKEDTKEHK</sequence>
<evidence type="ECO:0000313" key="7">
    <source>
        <dbReference type="EMBL" id="ODQ66753.1"/>
    </source>
</evidence>
<dbReference type="GO" id="GO:0008270">
    <property type="term" value="F:zinc ion binding"/>
    <property type="evidence" value="ECO:0007669"/>
    <property type="project" value="UniProtKB-KW"/>
</dbReference>
<dbReference type="GO" id="GO:0030150">
    <property type="term" value="P:protein import into mitochondrial matrix"/>
    <property type="evidence" value="ECO:0007669"/>
    <property type="project" value="TreeGrafter"/>
</dbReference>
<dbReference type="GO" id="GO:0051087">
    <property type="term" value="F:protein-folding chaperone binding"/>
    <property type="evidence" value="ECO:0007669"/>
    <property type="project" value="TreeGrafter"/>
</dbReference>
<gene>
    <name evidence="7" type="ORF">NADFUDRAFT_82480</name>
</gene>
<evidence type="ECO:0000256" key="3">
    <source>
        <dbReference type="ARBA" id="ARBA00022833"/>
    </source>
</evidence>
<evidence type="ECO:0000256" key="4">
    <source>
        <dbReference type="PROSITE-ProRule" id="PRU00834"/>
    </source>
</evidence>
<dbReference type="EMBL" id="KV454408">
    <property type="protein sequence ID" value="ODQ66753.1"/>
    <property type="molecule type" value="Genomic_DNA"/>
</dbReference>
<dbReference type="Pfam" id="PF05180">
    <property type="entry name" value="zf-DNL"/>
    <property type="match status" value="1"/>
</dbReference>
<evidence type="ECO:0000256" key="2">
    <source>
        <dbReference type="ARBA" id="ARBA00022771"/>
    </source>
</evidence>
<dbReference type="GO" id="GO:0006457">
    <property type="term" value="P:protein folding"/>
    <property type="evidence" value="ECO:0007669"/>
    <property type="project" value="TreeGrafter"/>
</dbReference>
<feature type="domain" description="DNL-type" evidence="6">
    <location>
        <begin position="133"/>
        <end position="228"/>
    </location>
</feature>